<sequence length="297" mass="33268">MACIPDAPPLKLSSGWLSKFMGRHWLCFRTMHGEAASVSPAAVREAQMAMQDITRFYELKDIWNMDETGHVYRAAKDRAICKSGQPGLKKDKTRITLALAANADGSERREPLIIGRAKRPHCFKGKDGSDLGFDYTRNRKAWMTKALYTDWIRALDADMRVADRDILLLVDNASSHDLVGGELTNVTVQKLPPNTTSHVQPMDAGIIAAFKSGYRDLHLQLAVDRVDRDSPEQTPEGKNIYWVDQLQAMRWSNEVWSSISATTIANCFRHAGVVFSGPKEKVPPTCRQQVQISDLLV</sequence>
<gene>
    <name evidence="2" type="ORF">PR003_g12925</name>
</gene>
<dbReference type="PANTHER" id="PTHR19303">
    <property type="entry name" value="TRANSPOSON"/>
    <property type="match status" value="1"/>
</dbReference>
<dbReference type="GO" id="GO:0005634">
    <property type="term" value="C:nucleus"/>
    <property type="evidence" value="ECO:0007669"/>
    <property type="project" value="TreeGrafter"/>
</dbReference>
<evidence type="ECO:0000259" key="1">
    <source>
        <dbReference type="Pfam" id="PF03184"/>
    </source>
</evidence>
<dbReference type="Proteomes" id="UP000434957">
    <property type="component" value="Unassembled WGS sequence"/>
</dbReference>
<dbReference type="InterPro" id="IPR004875">
    <property type="entry name" value="DDE_SF_endonuclease_dom"/>
</dbReference>
<protein>
    <recommendedName>
        <fullName evidence="1">DDE-1 domain-containing protein</fullName>
    </recommendedName>
</protein>
<dbReference type="PANTHER" id="PTHR19303:SF73">
    <property type="entry name" value="PROTEIN PDC2"/>
    <property type="match status" value="1"/>
</dbReference>
<dbReference type="InterPro" id="IPR050863">
    <property type="entry name" value="CenT-Element_Derived"/>
</dbReference>
<keyword evidence="3" id="KW-1185">Reference proteome</keyword>
<dbReference type="GO" id="GO:0003677">
    <property type="term" value="F:DNA binding"/>
    <property type="evidence" value="ECO:0007669"/>
    <property type="project" value="TreeGrafter"/>
</dbReference>
<name>A0A6A4F886_9STRA</name>
<accession>A0A6A4F886</accession>
<organism evidence="2 3">
    <name type="scientific">Phytophthora rubi</name>
    <dbReference type="NCBI Taxonomy" id="129364"/>
    <lineage>
        <taxon>Eukaryota</taxon>
        <taxon>Sar</taxon>
        <taxon>Stramenopiles</taxon>
        <taxon>Oomycota</taxon>
        <taxon>Peronosporomycetes</taxon>
        <taxon>Peronosporales</taxon>
        <taxon>Peronosporaceae</taxon>
        <taxon>Phytophthora</taxon>
    </lineage>
</organism>
<comment type="caution">
    <text evidence="2">The sequence shown here is derived from an EMBL/GenBank/DDBJ whole genome shotgun (WGS) entry which is preliminary data.</text>
</comment>
<proteinExistence type="predicted"/>
<feature type="domain" description="DDE-1" evidence="1">
    <location>
        <begin position="92"/>
        <end position="268"/>
    </location>
</feature>
<evidence type="ECO:0000313" key="2">
    <source>
        <dbReference type="EMBL" id="KAE9335606.1"/>
    </source>
</evidence>
<evidence type="ECO:0000313" key="3">
    <source>
        <dbReference type="Proteomes" id="UP000434957"/>
    </source>
</evidence>
<dbReference type="AlphaFoldDB" id="A0A6A4F886"/>
<dbReference type="Pfam" id="PF03184">
    <property type="entry name" value="DDE_1"/>
    <property type="match status" value="1"/>
</dbReference>
<dbReference type="EMBL" id="QXFT01000797">
    <property type="protein sequence ID" value="KAE9335606.1"/>
    <property type="molecule type" value="Genomic_DNA"/>
</dbReference>
<reference evidence="2 3" key="1">
    <citation type="submission" date="2018-08" db="EMBL/GenBank/DDBJ databases">
        <title>Genomic investigation of the strawberry pathogen Phytophthora fragariae indicates pathogenicity is determined by transcriptional variation in three key races.</title>
        <authorList>
            <person name="Adams T.M."/>
            <person name="Armitage A.D."/>
            <person name="Sobczyk M.K."/>
            <person name="Bates H.J."/>
            <person name="Dunwell J.M."/>
            <person name="Nellist C.F."/>
            <person name="Harrison R.J."/>
        </authorList>
    </citation>
    <scope>NUCLEOTIDE SEQUENCE [LARGE SCALE GENOMIC DNA]</scope>
    <source>
        <strain evidence="2 3">SCRP333</strain>
    </source>
</reference>